<organism evidence="3 4">
    <name type="scientific">Roseburia amylophila</name>
    <dbReference type="NCBI Taxonomy" id="2981794"/>
    <lineage>
        <taxon>Bacteria</taxon>
        <taxon>Bacillati</taxon>
        <taxon>Bacillota</taxon>
        <taxon>Clostridia</taxon>
        <taxon>Lachnospirales</taxon>
        <taxon>Lachnospiraceae</taxon>
        <taxon>Roseburia</taxon>
    </lineage>
</organism>
<accession>A0AAW4WF11</accession>
<dbReference type="RefSeq" id="WP_349228035.1">
    <property type="nucleotide sequence ID" value="NZ_JBBNGZ010000080.1"/>
</dbReference>
<comment type="caution">
    <text evidence="3">The sequence shown here is derived from an EMBL/GenBank/DDBJ whole genome shotgun (WGS) entry which is preliminary data.</text>
</comment>
<dbReference type="Pfam" id="PF18824">
    <property type="entry name" value="LPD11"/>
    <property type="match status" value="1"/>
</dbReference>
<evidence type="ECO:0000313" key="4">
    <source>
        <dbReference type="Proteomes" id="UP001198893"/>
    </source>
</evidence>
<sequence>MSNNFIDEVCDNMHGIEYKYDLLARMDQDCKYYLQHPHEKHLWAGNVEEHIEDMKKIYNSFPDEGKPEWLSMEEIETYEKEMKALTKKLTPEKENKTAVKKKLEQKGPKI</sequence>
<evidence type="ECO:0000259" key="2">
    <source>
        <dbReference type="Pfam" id="PF18824"/>
    </source>
</evidence>
<reference evidence="3" key="1">
    <citation type="submission" date="2021-10" db="EMBL/GenBank/DDBJ databases">
        <title>Anaerobic single-cell dispensing facilitates the cultivation of human gut bacteria.</title>
        <authorList>
            <person name="Afrizal A."/>
        </authorList>
    </citation>
    <scope>NUCLEOTIDE SEQUENCE</scope>
    <source>
        <strain evidence="3">CLA-AA-H204</strain>
    </source>
</reference>
<feature type="region of interest" description="Disordered" evidence="1">
    <location>
        <begin position="90"/>
        <end position="110"/>
    </location>
</feature>
<feature type="domain" description="Large polyvalent protein-associated" evidence="2">
    <location>
        <begin position="17"/>
        <end position="82"/>
    </location>
</feature>
<protein>
    <recommendedName>
        <fullName evidence="2">Large polyvalent protein-associated domain-containing protein</fullName>
    </recommendedName>
</protein>
<dbReference type="AlphaFoldDB" id="A0AAW4WF11"/>
<dbReference type="EMBL" id="JAJEQW010000010">
    <property type="protein sequence ID" value="MCC2242533.1"/>
    <property type="molecule type" value="Genomic_DNA"/>
</dbReference>
<name>A0AAW4WF11_9FIRM</name>
<proteinExistence type="predicted"/>
<dbReference type="InterPro" id="IPR040789">
    <property type="entry name" value="LPD11"/>
</dbReference>
<evidence type="ECO:0000256" key="1">
    <source>
        <dbReference type="SAM" id="MobiDB-lite"/>
    </source>
</evidence>
<gene>
    <name evidence="3" type="ORF">LKD47_09520</name>
</gene>
<dbReference type="Proteomes" id="UP001198893">
    <property type="component" value="Unassembled WGS sequence"/>
</dbReference>
<evidence type="ECO:0000313" key="3">
    <source>
        <dbReference type="EMBL" id="MCC2242533.1"/>
    </source>
</evidence>